<organism evidence="1 2">
    <name type="scientific">Brassica carinata</name>
    <name type="common">Ethiopian mustard</name>
    <name type="synonym">Abyssinian cabbage</name>
    <dbReference type="NCBI Taxonomy" id="52824"/>
    <lineage>
        <taxon>Eukaryota</taxon>
        <taxon>Viridiplantae</taxon>
        <taxon>Streptophyta</taxon>
        <taxon>Embryophyta</taxon>
        <taxon>Tracheophyta</taxon>
        <taxon>Spermatophyta</taxon>
        <taxon>Magnoliopsida</taxon>
        <taxon>eudicotyledons</taxon>
        <taxon>Gunneridae</taxon>
        <taxon>Pentapetalae</taxon>
        <taxon>rosids</taxon>
        <taxon>malvids</taxon>
        <taxon>Brassicales</taxon>
        <taxon>Brassicaceae</taxon>
        <taxon>Brassiceae</taxon>
        <taxon>Brassica</taxon>
    </lineage>
</organism>
<comment type="caution">
    <text evidence="1">The sequence shown here is derived from an EMBL/GenBank/DDBJ whole genome shotgun (WGS) entry which is preliminary data.</text>
</comment>
<proteinExistence type="predicted"/>
<name>A0A8X7U812_BRACI</name>
<gene>
    <name evidence="1" type="ORF">Bca52824_063777</name>
</gene>
<dbReference type="EMBL" id="JAAMPC010000013">
    <property type="protein sequence ID" value="KAG2269222.1"/>
    <property type="molecule type" value="Genomic_DNA"/>
</dbReference>
<reference evidence="1 2" key="1">
    <citation type="submission" date="2020-02" db="EMBL/GenBank/DDBJ databases">
        <authorList>
            <person name="Ma Q."/>
            <person name="Huang Y."/>
            <person name="Song X."/>
            <person name="Pei D."/>
        </authorList>
    </citation>
    <scope>NUCLEOTIDE SEQUENCE [LARGE SCALE GENOMIC DNA]</scope>
    <source>
        <strain evidence="1">Sxm20200214</strain>
        <tissue evidence="1">Leaf</tissue>
    </source>
</reference>
<keyword evidence="2" id="KW-1185">Reference proteome</keyword>
<accession>A0A8X7U812</accession>
<protein>
    <submittedName>
        <fullName evidence="1">Uncharacterized protein</fullName>
    </submittedName>
</protein>
<dbReference type="Proteomes" id="UP000886595">
    <property type="component" value="Unassembled WGS sequence"/>
</dbReference>
<evidence type="ECO:0000313" key="2">
    <source>
        <dbReference type="Proteomes" id="UP000886595"/>
    </source>
</evidence>
<sequence>MDEAWKKESSQSDLKKRLSVNGVAQVQPWKIYLVKWRSGGVVGEASFQEHIKDTCCNDVNGNIFFAAFLIWV</sequence>
<dbReference type="AlphaFoldDB" id="A0A8X7U812"/>
<evidence type="ECO:0000313" key="1">
    <source>
        <dbReference type="EMBL" id="KAG2269222.1"/>
    </source>
</evidence>